<proteinExistence type="predicted"/>
<dbReference type="AlphaFoldDB" id="A0A967AD68"/>
<sequence length="254" mass="29620">MKKNFVISIFLLFISVFYLNAQQTSPDEQATSSNENFIEQQESSSLFRKGDSWTELRFGVNFDSQRTDFAYDPLLLRVVPKERQVDHSYFVGFSYSEFLTNSFMMGGELNYAYQDAPSDPGNFSSVSQIGISINLRKYFLPIKNKFVFFANLNSGLYFFELDDPIDNRENYIRVGLDFGVSYMPNERLQISLFMPDIATYVSQKRNFDAAYVGGINFMHNRFFKYPMIGVSYRLENIKHIFMPKDENYEAKSEN</sequence>
<keyword evidence="3" id="KW-1185">Reference proteome</keyword>
<feature type="chain" id="PRO_5036821926" description="Outer membrane protein beta-barrel domain-containing protein" evidence="1">
    <location>
        <begin position="22"/>
        <end position="254"/>
    </location>
</feature>
<dbReference type="SUPFAM" id="SSF56925">
    <property type="entry name" value="OMPA-like"/>
    <property type="match status" value="1"/>
</dbReference>
<organism evidence="2 3">
    <name type="scientific">Psychroflexus maritimus</name>
    <dbReference type="NCBI Taxonomy" id="2714865"/>
    <lineage>
        <taxon>Bacteria</taxon>
        <taxon>Pseudomonadati</taxon>
        <taxon>Bacteroidota</taxon>
        <taxon>Flavobacteriia</taxon>
        <taxon>Flavobacteriales</taxon>
        <taxon>Flavobacteriaceae</taxon>
        <taxon>Psychroflexus</taxon>
    </lineage>
</organism>
<accession>A0A967AD68</accession>
<evidence type="ECO:0000256" key="1">
    <source>
        <dbReference type="SAM" id="SignalP"/>
    </source>
</evidence>
<keyword evidence="1" id="KW-0732">Signal</keyword>
<name>A0A967AD68_9FLAO</name>
<dbReference type="InterPro" id="IPR011250">
    <property type="entry name" value="OMP/PagP_B-barrel"/>
</dbReference>
<comment type="caution">
    <text evidence="2">The sequence shown here is derived from an EMBL/GenBank/DDBJ whole genome shotgun (WGS) entry which is preliminary data.</text>
</comment>
<dbReference type="EMBL" id="JAANAS010000048">
    <property type="protein sequence ID" value="NGZ89936.1"/>
    <property type="molecule type" value="Genomic_DNA"/>
</dbReference>
<gene>
    <name evidence="2" type="ORF">G7034_06685</name>
</gene>
<protein>
    <recommendedName>
        <fullName evidence="4">Outer membrane protein beta-barrel domain-containing protein</fullName>
    </recommendedName>
</protein>
<feature type="signal peptide" evidence="1">
    <location>
        <begin position="1"/>
        <end position="21"/>
    </location>
</feature>
<dbReference type="RefSeq" id="WP_166400194.1">
    <property type="nucleotide sequence ID" value="NZ_JAANAS010000048.1"/>
</dbReference>
<dbReference type="Gene3D" id="2.40.160.20">
    <property type="match status" value="1"/>
</dbReference>
<dbReference type="Proteomes" id="UP000643701">
    <property type="component" value="Unassembled WGS sequence"/>
</dbReference>
<reference evidence="2" key="1">
    <citation type="submission" date="2020-03" db="EMBL/GenBank/DDBJ databases">
        <title>Psychroflexus Maritimus sp. nov., isolate from marine sediment.</title>
        <authorList>
            <person name="Zhong Y.-L."/>
        </authorList>
    </citation>
    <scope>NUCLEOTIDE SEQUENCE</scope>
    <source>
        <strain evidence="2">C1</strain>
    </source>
</reference>
<evidence type="ECO:0008006" key="4">
    <source>
        <dbReference type="Google" id="ProtNLM"/>
    </source>
</evidence>
<evidence type="ECO:0000313" key="2">
    <source>
        <dbReference type="EMBL" id="NGZ89936.1"/>
    </source>
</evidence>
<evidence type="ECO:0000313" key="3">
    <source>
        <dbReference type="Proteomes" id="UP000643701"/>
    </source>
</evidence>